<dbReference type="SUPFAM" id="SSF48371">
    <property type="entry name" value="ARM repeat"/>
    <property type="match status" value="1"/>
</dbReference>
<dbReference type="InterPro" id="IPR016024">
    <property type="entry name" value="ARM-type_fold"/>
</dbReference>
<dbReference type="GO" id="GO:0016567">
    <property type="term" value="P:protein ubiquitination"/>
    <property type="evidence" value="ECO:0007669"/>
    <property type="project" value="InterPro"/>
</dbReference>
<dbReference type="Gene3D" id="3.30.40.10">
    <property type="entry name" value="Zinc/RING finger domain, C3HC4 (zinc finger)"/>
    <property type="match status" value="1"/>
</dbReference>
<proteinExistence type="predicted"/>
<evidence type="ECO:0000313" key="6">
    <source>
        <dbReference type="Proteomes" id="UP000708148"/>
    </source>
</evidence>
<dbReference type="Gene3D" id="1.25.10.10">
    <property type="entry name" value="Leucine-rich Repeat Variant"/>
    <property type="match status" value="1"/>
</dbReference>
<keyword evidence="3" id="KW-0833">Ubl conjugation pathway</keyword>
<dbReference type="Pfam" id="PF04564">
    <property type="entry name" value="U-box"/>
    <property type="match status" value="1"/>
</dbReference>
<dbReference type="InterPro" id="IPR011989">
    <property type="entry name" value="ARM-like"/>
</dbReference>
<dbReference type="PROSITE" id="PS51698">
    <property type="entry name" value="U_BOX"/>
    <property type="match status" value="1"/>
</dbReference>
<dbReference type="SMART" id="SM00504">
    <property type="entry name" value="Ubox"/>
    <property type="match status" value="1"/>
</dbReference>
<evidence type="ECO:0000256" key="3">
    <source>
        <dbReference type="ARBA" id="ARBA00022786"/>
    </source>
</evidence>
<sequence length="448" mass="50842">MEKSRSSKWGKLGPTASQRGFALVDEAKEAPKEYLCPITLQLMKDPVLLVETGQVYDRESIEAWFKSGHNTDPSTGVKVRHQRLSTIYPLRSAIQQFAKQHNIELEPEESEEEDVKSGDSSTWDVPNPLECLVLQGVSVYDIKGLCKLMVSGDSAEALAAMQLLGDMARHGEKRQKRRITQHCSIDQLKKKLNDTDTRFQVQAARLLLYLPGEDMTMGQMLKLLKYANPQLTEDVLLLIWQHAYRHRSRMNEIAQAIHDLGTGEIITYMKTMADPTQNNDYADEVRAYAAFVLTCICYRPRSRSQIVSGNAVSLLVHYLATTTDVGFRLCLLKAVQYLCEDRAARELIQQNGAVRHFMNHLPPLNRQVLYTARVFNDWFAWVTVPETAVKALYHLSKNDRARYEMRTSGLVPALREMSRTSNIPEKAKSKYVGPLMARLTASQSCFVN</sequence>
<keyword evidence="6" id="KW-1185">Reference proteome</keyword>
<evidence type="ECO:0000256" key="2">
    <source>
        <dbReference type="ARBA" id="ARBA00012483"/>
    </source>
</evidence>
<dbReference type="InterPro" id="IPR045210">
    <property type="entry name" value="RING-Ubox_PUB"/>
</dbReference>
<dbReference type="OrthoDB" id="2016400at2759"/>
<reference evidence="5" key="1">
    <citation type="submission" date="2020-12" db="EMBL/GenBank/DDBJ databases">
        <authorList>
            <person name="Iha C."/>
        </authorList>
    </citation>
    <scope>NUCLEOTIDE SEQUENCE</scope>
</reference>
<dbReference type="CDD" id="cd16664">
    <property type="entry name" value="RING-Ubox_PUB"/>
    <property type="match status" value="1"/>
</dbReference>
<feature type="domain" description="U-box" evidence="4">
    <location>
        <begin position="29"/>
        <end position="104"/>
    </location>
</feature>
<dbReference type="InterPro" id="IPR003613">
    <property type="entry name" value="Ubox_domain"/>
</dbReference>
<dbReference type="InterPro" id="IPR013083">
    <property type="entry name" value="Znf_RING/FYVE/PHD"/>
</dbReference>
<dbReference type="GO" id="GO:0061630">
    <property type="term" value="F:ubiquitin protein ligase activity"/>
    <property type="evidence" value="ECO:0007669"/>
    <property type="project" value="UniProtKB-EC"/>
</dbReference>
<dbReference type="EMBL" id="CAJHUC010001852">
    <property type="protein sequence ID" value="CAD7702502.1"/>
    <property type="molecule type" value="Genomic_DNA"/>
</dbReference>
<dbReference type="PANTHER" id="PTHR23315:SF7">
    <property type="entry name" value="U-BOX DOMAIN-CONTAINING PROTEIN 4"/>
    <property type="match status" value="1"/>
</dbReference>
<comment type="caution">
    <text evidence="5">The sequence shown here is derived from an EMBL/GenBank/DDBJ whole genome shotgun (WGS) entry which is preliminary data.</text>
</comment>
<name>A0A8S1J8U7_9CHLO</name>
<evidence type="ECO:0000256" key="1">
    <source>
        <dbReference type="ARBA" id="ARBA00000900"/>
    </source>
</evidence>
<dbReference type="AlphaFoldDB" id="A0A8S1J8U7"/>
<dbReference type="PANTHER" id="PTHR23315">
    <property type="entry name" value="U BOX DOMAIN-CONTAINING"/>
    <property type="match status" value="1"/>
</dbReference>
<accession>A0A8S1J8U7</accession>
<organism evidence="5 6">
    <name type="scientific">Ostreobium quekettii</name>
    <dbReference type="NCBI Taxonomy" id="121088"/>
    <lineage>
        <taxon>Eukaryota</taxon>
        <taxon>Viridiplantae</taxon>
        <taxon>Chlorophyta</taxon>
        <taxon>core chlorophytes</taxon>
        <taxon>Ulvophyceae</taxon>
        <taxon>TCBD clade</taxon>
        <taxon>Bryopsidales</taxon>
        <taxon>Ostreobineae</taxon>
        <taxon>Ostreobiaceae</taxon>
        <taxon>Ostreobium</taxon>
    </lineage>
</organism>
<protein>
    <recommendedName>
        <fullName evidence="2">RING-type E3 ubiquitin transferase</fullName>
        <ecNumber evidence="2">2.3.2.27</ecNumber>
    </recommendedName>
</protein>
<comment type="catalytic activity">
    <reaction evidence="1">
        <text>S-ubiquitinyl-[E2 ubiquitin-conjugating enzyme]-L-cysteine + [acceptor protein]-L-lysine = [E2 ubiquitin-conjugating enzyme]-L-cysteine + N(6)-ubiquitinyl-[acceptor protein]-L-lysine.</text>
        <dbReference type="EC" id="2.3.2.27"/>
    </reaction>
</comment>
<evidence type="ECO:0000259" key="4">
    <source>
        <dbReference type="PROSITE" id="PS51698"/>
    </source>
</evidence>
<dbReference type="EC" id="2.3.2.27" evidence="2"/>
<dbReference type="SUPFAM" id="SSF57850">
    <property type="entry name" value="RING/U-box"/>
    <property type="match status" value="1"/>
</dbReference>
<gene>
    <name evidence="5" type="ORF">OSTQU699_LOCUS7859</name>
</gene>
<evidence type="ECO:0000313" key="5">
    <source>
        <dbReference type="EMBL" id="CAD7702502.1"/>
    </source>
</evidence>
<dbReference type="Proteomes" id="UP000708148">
    <property type="component" value="Unassembled WGS sequence"/>
</dbReference>